<feature type="transmembrane region" description="Helical" evidence="4">
    <location>
        <begin position="61"/>
        <end position="82"/>
    </location>
</feature>
<feature type="transmembrane region" description="Helical" evidence="4">
    <location>
        <begin position="89"/>
        <end position="109"/>
    </location>
</feature>
<organism evidence="5 6">
    <name type="scientific">Pollutimonas subterranea</name>
    <dbReference type="NCBI Taxonomy" id="2045210"/>
    <lineage>
        <taxon>Bacteria</taxon>
        <taxon>Pseudomonadati</taxon>
        <taxon>Pseudomonadota</taxon>
        <taxon>Betaproteobacteria</taxon>
        <taxon>Burkholderiales</taxon>
        <taxon>Alcaligenaceae</taxon>
        <taxon>Pollutimonas</taxon>
    </lineage>
</organism>
<reference evidence="5 6" key="1">
    <citation type="submission" date="2017-10" db="EMBL/GenBank/DDBJ databases">
        <title>Two draft genome sequences of Pusillimonas sp. strains isolated from a nitrate- and radionuclide-contaminated groundwater in Russia.</title>
        <authorList>
            <person name="Grouzdev D.S."/>
            <person name="Tourova T.P."/>
            <person name="Goeva M.A."/>
            <person name="Babich T.L."/>
            <person name="Sokolova D.S."/>
            <person name="Abdullin R."/>
            <person name="Poltaraus A.B."/>
            <person name="Toshchakov S.V."/>
            <person name="Nazina T.N."/>
        </authorList>
    </citation>
    <scope>NUCLEOTIDE SEQUENCE [LARGE SCALE GENOMIC DNA]</scope>
    <source>
        <strain evidence="5 6">JR1/69-3-13</strain>
    </source>
</reference>
<evidence type="ECO:0000256" key="4">
    <source>
        <dbReference type="SAM" id="Phobius"/>
    </source>
</evidence>
<accession>A0A2N4U7B2</accession>
<dbReference type="InterPro" id="IPR011701">
    <property type="entry name" value="MFS"/>
</dbReference>
<dbReference type="EMBL" id="PDNW01000003">
    <property type="protein sequence ID" value="PLC50908.1"/>
    <property type="molecule type" value="Genomic_DNA"/>
</dbReference>
<feature type="transmembrane region" description="Helical" evidence="4">
    <location>
        <begin position="121"/>
        <end position="141"/>
    </location>
</feature>
<evidence type="ECO:0000313" key="5">
    <source>
        <dbReference type="EMBL" id="PLC50908.1"/>
    </source>
</evidence>
<dbReference type="GO" id="GO:0022857">
    <property type="term" value="F:transmembrane transporter activity"/>
    <property type="evidence" value="ECO:0007669"/>
    <property type="project" value="InterPro"/>
</dbReference>
<name>A0A2N4U7B2_9BURK</name>
<dbReference type="Proteomes" id="UP000234190">
    <property type="component" value="Unassembled WGS sequence"/>
</dbReference>
<dbReference type="RefSeq" id="WP_102072866.1">
    <property type="nucleotide sequence ID" value="NZ_PDNW01000003.1"/>
</dbReference>
<evidence type="ECO:0000256" key="1">
    <source>
        <dbReference type="ARBA" id="ARBA00022692"/>
    </source>
</evidence>
<comment type="caution">
    <text evidence="5">The sequence shown here is derived from an EMBL/GenBank/DDBJ whole genome shotgun (WGS) entry which is preliminary data.</text>
</comment>
<sequence length="453" mass="49031">MNESSRPIPSGIAKLFNVEQREAQAVIAGLLMFFLLFTAYFMLRPVRETMGIAGGVRNLQWLFTGTFVATLITLPVFGWLASRLSRRTLLPWVYAGCAMVLVMFAVSFWMEPDNVWLARAFYIWLSVFNLIAISLAWSVLADVFVASQAKRTFALIASGASIGGLAGPLLGTVLVGPVGHAGLLLISASLLLASAAAAAWLHRWRDAHPQEEGADTTASRRKPLGGNPFAGATATMRSSYLLGITLFVLLLASINTFLYFEQARLVAEYFPDRTEQTRVFGMIDAVVQALSLLIQVLVTGQLAKRLGVGALLVSVPIAIAAGFLALAAAPVFTVFVIVMVIRRVGEYALVRPGREMLYTVVPAEEKYKAKNFIDTVVYRGGDAISGWVKRGIDLVSDSPAIAMIIGALLAVCWGFCGFFLGRRERAFEASQKRSVSPTGIMISPILKGDSNAI</sequence>
<evidence type="ECO:0000256" key="2">
    <source>
        <dbReference type="ARBA" id="ARBA00022989"/>
    </source>
</evidence>
<evidence type="ECO:0000313" key="6">
    <source>
        <dbReference type="Proteomes" id="UP000234190"/>
    </source>
</evidence>
<feature type="transmembrane region" description="Helical" evidence="4">
    <location>
        <begin position="400"/>
        <end position="421"/>
    </location>
</feature>
<feature type="transmembrane region" description="Helical" evidence="4">
    <location>
        <begin position="181"/>
        <end position="201"/>
    </location>
</feature>
<dbReference type="PANTHER" id="PTHR43596:SF1">
    <property type="entry name" value="ADP,ATP CARRIER PROTEIN"/>
    <property type="match status" value="1"/>
</dbReference>
<dbReference type="Pfam" id="PF07690">
    <property type="entry name" value="MFS_1"/>
    <property type="match status" value="1"/>
</dbReference>
<keyword evidence="3 4" id="KW-0472">Membrane</keyword>
<proteinExistence type="predicted"/>
<dbReference type="Gene3D" id="1.20.1250.20">
    <property type="entry name" value="MFS general substrate transporter like domains"/>
    <property type="match status" value="1"/>
</dbReference>
<feature type="transmembrane region" description="Helical" evidence="4">
    <location>
        <begin position="280"/>
        <end position="298"/>
    </location>
</feature>
<dbReference type="CDD" id="cd06174">
    <property type="entry name" value="MFS"/>
    <property type="match status" value="1"/>
</dbReference>
<dbReference type="OrthoDB" id="199378at2"/>
<evidence type="ECO:0000256" key="3">
    <source>
        <dbReference type="ARBA" id="ARBA00023136"/>
    </source>
</evidence>
<keyword evidence="6" id="KW-1185">Reference proteome</keyword>
<dbReference type="AlphaFoldDB" id="A0A2N4U7B2"/>
<dbReference type="InterPro" id="IPR036259">
    <property type="entry name" value="MFS_trans_sf"/>
</dbReference>
<feature type="transmembrane region" description="Helical" evidence="4">
    <location>
        <begin position="240"/>
        <end position="260"/>
    </location>
</feature>
<keyword evidence="1 4" id="KW-0812">Transmembrane</keyword>
<dbReference type="SUPFAM" id="SSF103473">
    <property type="entry name" value="MFS general substrate transporter"/>
    <property type="match status" value="1"/>
</dbReference>
<gene>
    <name evidence="5" type="ORF">CR159_04710</name>
</gene>
<dbReference type="PANTHER" id="PTHR43596">
    <property type="entry name" value="ADP,ATP CARRIER PROTEIN"/>
    <property type="match status" value="1"/>
</dbReference>
<feature type="transmembrane region" description="Helical" evidence="4">
    <location>
        <begin position="153"/>
        <end position="175"/>
    </location>
</feature>
<protein>
    <submittedName>
        <fullName evidence="5">MFS transporter</fullName>
    </submittedName>
</protein>
<keyword evidence="2 4" id="KW-1133">Transmembrane helix</keyword>
<feature type="transmembrane region" description="Helical" evidence="4">
    <location>
        <begin position="23"/>
        <end position="41"/>
    </location>
</feature>
<feature type="transmembrane region" description="Helical" evidence="4">
    <location>
        <begin position="310"/>
        <end position="341"/>
    </location>
</feature>